<dbReference type="InterPro" id="IPR030389">
    <property type="entry name" value="G_FEOB_dom"/>
</dbReference>
<feature type="region of interest" description="Disordered" evidence="1">
    <location>
        <begin position="1"/>
        <end position="37"/>
    </location>
</feature>
<dbReference type="InterPro" id="IPR027417">
    <property type="entry name" value="P-loop_NTPase"/>
</dbReference>
<dbReference type="InterPro" id="IPR006073">
    <property type="entry name" value="GTP-bd"/>
</dbReference>
<protein>
    <submittedName>
        <fullName evidence="4">GTP-binding protein</fullName>
    </submittedName>
</protein>
<dbReference type="SUPFAM" id="SSF52540">
    <property type="entry name" value="P-loop containing nucleoside triphosphate hydrolases"/>
    <property type="match status" value="1"/>
</dbReference>
<feature type="transmembrane region" description="Helical" evidence="2">
    <location>
        <begin position="285"/>
        <end position="305"/>
    </location>
</feature>
<feature type="transmembrane region" description="Helical" evidence="2">
    <location>
        <begin position="482"/>
        <end position="503"/>
    </location>
</feature>
<dbReference type="GO" id="GO:0005886">
    <property type="term" value="C:plasma membrane"/>
    <property type="evidence" value="ECO:0007669"/>
    <property type="project" value="TreeGrafter"/>
</dbReference>
<evidence type="ECO:0000313" key="5">
    <source>
        <dbReference type="Proteomes" id="UP000630660"/>
    </source>
</evidence>
<dbReference type="InterPro" id="IPR050860">
    <property type="entry name" value="FeoB_GTPase"/>
</dbReference>
<dbReference type="Proteomes" id="UP000630660">
    <property type="component" value="Unassembled WGS sequence"/>
</dbReference>
<dbReference type="PANTHER" id="PTHR43185:SF2">
    <property type="entry name" value="FERROUS IRON TRANSPORT PROTEIN B"/>
    <property type="match status" value="1"/>
</dbReference>
<feature type="transmembrane region" description="Helical" evidence="2">
    <location>
        <begin position="454"/>
        <end position="476"/>
    </location>
</feature>
<feature type="compositionally biased region" description="Basic residues" evidence="1">
    <location>
        <begin position="226"/>
        <end position="238"/>
    </location>
</feature>
<keyword evidence="2" id="KW-1133">Transmembrane helix</keyword>
<feature type="non-terminal residue" evidence="4">
    <location>
        <position position="513"/>
    </location>
</feature>
<name>A0A9D5K8L3_UNCW3</name>
<dbReference type="Pfam" id="PF07670">
    <property type="entry name" value="Gate"/>
    <property type="match status" value="1"/>
</dbReference>
<dbReference type="Pfam" id="PF02421">
    <property type="entry name" value="FeoB_N"/>
    <property type="match status" value="1"/>
</dbReference>
<sequence>MGRSGSYPCKPGTGSNRKGNEQEDSSKNQSREWGLSVVSRGRRSARYRKKRRHVISDILLVGQPNVGKSVLFSRMTGVRTIASNYPGTTVGYAQGKMRFANDIYDVVDAPGTYSLEPLDDAARVAVDLIDDAKRIINVVDATHLERNLVLTMELLAQGKPMVVALNMSDEARHKGIEIDAKKLAEQLGIPVIPTVARTGEGVKKLILLALSLEPKPKPVKNERGHPGHHPHISHHHDHRHHTHHRHLAEGKVWCRVGEVVDRVQTLRRHRHTFGEWFEDVSVHPVWGGLVAILVLAISFVIIRMIGEFLIGGGIGIVGEPWVTVPFGTEALFDAAWKPLMMKLSGVLGEGSFLHNLLIGQLIEGEIDFMQSFGLLTSGLFIPLGAVLPYIVSFYFVLGLLEDTGYLPRLAVFLDNIMHKLGLHGYAIIPTLLGIGCNVPGVMATRILETRRQRFITATLISIAVPCAALQAMIVGLVGDRGVWPVILIYAILFSVWILIGLILRLTSKKFSPE</sequence>
<feature type="compositionally biased region" description="Basic and acidic residues" evidence="1">
    <location>
        <begin position="216"/>
        <end position="225"/>
    </location>
</feature>
<dbReference type="PANTHER" id="PTHR43185">
    <property type="entry name" value="FERROUS IRON TRANSPORT PROTEIN B"/>
    <property type="match status" value="1"/>
</dbReference>
<dbReference type="NCBIfam" id="TIGR00231">
    <property type="entry name" value="small_GTP"/>
    <property type="match status" value="1"/>
</dbReference>
<evidence type="ECO:0000256" key="2">
    <source>
        <dbReference type="SAM" id="Phobius"/>
    </source>
</evidence>
<dbReference type="EMBL" id="WJKJ01000083">
    <property type="protein sequence ID" value="MBD3364104.1"/>
    <property type="molecule type" value="Genomic_DNA"/>
</dbReference>
<evidence type="ECO:0000313" key="4">
    <source>
        <dbReference type="EMBL" id="MBD3364104.1"/>
    </source>
</evidence>
<dbReference type="GO" id="GO:0015093">
    <property type="term" value="F:ferrous iron transmembrane transporter activity"/>
    <property type="evidence" value="ECO:0007669"/>
    <property type="project" value="TreeGrafter"/>
</dbReference>
<feature type="region of interest" description="Disordered" evidence="1">
    <location>
        <begin position="216"/>
        <end position="238"/>
    </location>
</feature>
<feature type="compositionally biased region" description="Basic and acidic residues" evidence="1">
    <location>
        <begin position="18"/>
        <end position="30"/>
    </location>
</feature>
<dbReference type="PROSITE" id="PS51711">
    <property type="entry name" value="G_FEOB"/>
    <property type="match status" value="1"/>
</dbReference>
<dbReference type="GO" id="GO:0005525">
    <property type="term" value="F:GTP binding"/>
    <property type="evidence" value="ECO:0007669"/>
    <property type="project" value="InterPro"/>
</dbReference>
<dbReference type="PRINTS" id="PR00326">
    <property type="entry name" value="GTP1OBG"/>
</dbReference>
<accession>A0A9D5K8L3</accession>
<keyword evidence="2" id="KW-0472">Membrane</keyword>
<evidence type="ECO:0000259" key="3">
    <source>
        <dbReference type="PROSITE" id="PS51711"/>
    </source>
</evidence>
<gene>
    <name evidence="4" type="ORF">GF359_02705</name>
</gene>
<dbReference type="InterPro" id="IPR005225">
    <property type="entry name" value="Small_GTP-bd"/>
</dbReference>
<organism evidence="4 5">
    <name type="scientific">candidate division WOR-3 bacterium</name>
    <dbReference type="NCBI Taxonomy" id="2052148"/>
    <lineage>
        <taxon>Bacteria</taxon>
        <taxon>Bacteria division WOR-3</taxon>
    </lineage>
</organism>
<proteinExistence type="predicted"/>
<feature type="transmembrane region" description="Helical" evidence="2">
    <location>
        <begin position="420"/>
        <end position="442"/>
    </location>
</feature>
<dbReference type="Gene3D" id="3.40.50.300">
    <property type="entry name" value="P-loop containing nucleotide triphosphate hydrolases"/>
    <property type="match status" value="1"/>
</dbReference>
<dbReference type="InterPro" id="IPR011642">
    <property type="entry name" value="Gate_dom"/>
</dbReference>
<keyword evidence="2" id="KW-0812">Transmembrane</keyword>
<comment type="caution">
    <text evidence="4">The sequence shown here is derived from an EMBL/GenBank/DDBJ whole genome shotgun (WGS) entry which is preliminary data.</text>
</comment>
<dbReference type="CDD" id="cd01879">
    <property type="entry name" value="FeoB"/>
    <property type="match status" value="1"/>
</dbReference>
<dbReference type="AlphaFoldDB" id="A0A9D5K8L3"/>
<evidence type="ECO:0000256" key="1">
    <source>
        <dbReference type="SAM" id="MobiDB-lite"/>
    </source>
</evidence>
<feature type="transmembrane region" description="Helical" evidence="2">
    <location>
        <begin position="379"/>
        <end position="400"/>
    </location>
</feature>
<feature type="domain" description="FeoB-type G" evidence="3">
    <location>
        <begin position="55"/>
        <end position="215"/>
    </location>
</feature>
<reference evidence="4" key="1">
    <citation type="submission" date="2019-11" db="EMBL/GenBank/DDBJ databases">
        <title>Microbial mats filling the niche in hypersaline microbial mats.</title>
        <authorList>
            <person name="Wong H.L."/>
            <person name="Macleod F.I."/>
            <person name="White R.A. III"/>
            <person name="Burns B.P."/>
        </authorList>
    </citation>
    <scope>NUCLEOTIDE SEQUENCE</scope>
    <source>
        <strain evidence="4">Bin_327</strain>
    </source>
</reference>